<dbReference type="GO" id="GO:0016787">
    <property type="term" value="F:hydrolase activity"/>
    <property type="evidence" value="ECO:0007669"/>
    <property type="project" value="UniProtKB-KW"/>
</dbReference>
<dbReference type="Proteomes" id="UP000033035">
    <property type="component" value="Unassembled WGS sequence"/>
</dbReference>
<dbReference type="AlphaFoldDB" id="A0A0F5JBP1"/>
<dbReference type="STRING" id="1203610.HMPREF1536_02631"/>
<dbReference type="EMBL" id="AQHW01000015">
    <property type="protein sequence ID" value="KKB55174.1"/>
    <property type="molecule type" value="Genomic_DNA"/>
</dbReference>
<dbReference type="Pfam" id="PF06769">
    <property type="entry name" value="YoeB_toxin"/>
    <property type="match status" value="1"/>
</dbReference>
<dbReference type="RefSeq" id="WP_028729790.1">
    <property type="nucleotide sequence ID" value="NZ_KE386764.1"/>
</dbReference>
<gene>
    <name evidence="7" type="ORF">HMPREF1536_02631</name>
</gene>
<keyword evidence="8" id="KW-1185">Reference proteome</keyword>
<evidence type="ECO:0000256" key="5">
    <source>
        <dbReference type="ARBA" id="ARBA00022801"/>
    </source>
</evidence>
<dbReference type="PATRIC" id="fig|1203610.3.peg.2698"/>
<dbReference type="InterPro" id="IPR035093">
    <property type="entry name" value="RelE/ParE_toxin_dom_sf"/>
</dbReference>
<evidence type="ECO:0000256" key="1">
    <source>
        <dbReference type="ARBA" id="ARBA00008172"/>
    </source>
</evidence>
<accession>A0A0F5JBP1</accession>
<sequence length="91" mass="10678">MSYDLSYTDDATEDIRLLKRNEPSAYKKLVKLLVELMEHPETGTGKPEQLRGNLSGIWSRRITDKHRLVYEIREDRIDVLVVNAYGHYNDK</sequence>
<dbReference type="SUPFAM" id="SSF143011">
    <property type="entry name" value="RelE-like"/>
    <property type="match status" value="1"/>
</dbReference>
<dbReference type="GO" id="GO:0006401">
    <property type="term" value="P:RNA catabolic process"/>
    <property type="evidence" value="ECO:0007669"/>
    <property type="project" value="InterPro"/>
</dbReference>
<dbReference type="InterPro" id="IPR007712">
    <property type="entry name" value="RelE/ParE_toxin"/>
</dbReference>
<organism evidence="7 8">
    <name type="scientific">Parabacteroides gordonii MS-1 = DSM 23371</name>
    <dbReference type="NCBI Taxonomy" id="1203610"/>
    <lineage>
        <taxon>Bacteria</taxon>
        <taxon>Pseudomonadati</taxon>
        <taxon>Bacteroidota</taxon>
        <taxon>Bacteroidia</taxon>
        <taxon>Bacteroidales</taxon>
        <taxon>Tannerellaceae</taxon>
        <taxon>Parabacteroides</taxon>
    </lineage>
</organism>
<comment type="similarity">
    <text evidence="1">Belongs to the YoeB family.</text>
</comment>
<keyword evidence="2" id="KW-1277">Toxin-antitoxin system</keyword>
<dbReference type="PANTHER" id="PTHR38039">
    <property type="entry name" value="TOXIN YOEB"/>
    <property type="match status" value="1"/>
</dbReference>
<proteinExistence type="inferred from homology"/>
<dbReference type="InterPro" id="IPR009614">
    <property type="entry name" value="YoeB_toxin"/>
</dbReference>
<evidence type="ECO:0000256" key="4">
    <source>
        <dbReference type="ARBA" id="ARBA00022759"/>
    </source>
</evidence>
<evidence type="ECO:0000313" key="7">
    <source>
        <dbReference type="EMBL" id="KKB55174.1"/>
    </source>
</evidence>
<keyword evidence="3" id="KW-0540">Nuclease</keyword>
<evidence type="ECO:0000256" key="6">
    <source>
        <dbReference type="ARBA" id="ARBA00030388"/>
    </source>
</evidence>
<dbReference type="HOGENOM" id="CLU_169492_0_0_10"/>
<dbReference type="Gene3D" id="3.30.2310.20">
    <property type="entry name" value="RelE-like"/>
    <property type="match status" value="1"/>
</dbReference>
<comment type="caution">
    <text evidence="7">The sequence shown here is derived from an EMBL/GenBank/DDBJ whole genome shotgun (WGS) entry which is preliminary data.</text>
</comment>
<reference evidence="7 8" key="1">
    <citation type="submission" date="2013-04" db="EMBL/GenBank/DDBJ databases">
        <title>The Genome Sequence of Parabacteroides gordonii DSM 23371.</title>
        <authorList>
            <consortium name="The Broad Institute Genomics Platform"/>
            <person name="Earl A."/>
            <person name="Ward D."/>
            <person name="Feldgarden M."/>
            <person name="Gevers D."/>
            <person name="Martens E."/>
            <person name="Sakamoto M."/>
            <person name="Benno Y."/>
            <person name="Suzuki N."/>
            <person name="Matsunaga N."/>
            <person name="Koshihara K."/>
            <person name="Seki M."/>
            <person name="Komiya H."/>
            <person name="Walker B."/>
            <person name="Young S."/>
            <person name="Zeng Q."/>
            <person name="Gargeya S."/>
            <person name="Fitzgerald M."/>
            <person name="Haas B."/>
            <person name="Abouelleil A."/>
            <person name="Allen A.W."/>
            <person name="Alvarado L."/>
            <person name="Arachchi H.M."/>
            <person name="Berlin A.M."/>
            <person name="Chapman S.B."/>
            <person name="Gainer-Dewar J."/>
            <person name="Goldberg J."/>
            <person name="Griggs A."/>
            <person name="Gujja S."/>
            <person name="Hansen M."/>
            <person name="Howarth C."/>
            <person name="Imamovic A."/>
            <person name="Ireland A."/>
            <person name="Larimer J."/>
            <person name="McCowan C."/>
            <person name="Murphy C."/>
            <person name="Pearson M."/>
            <person name="Poon T.W."/>
            <person name="Priest M."/>
            <person name="Roberts A."/>
            <person name="Saif S."/>
            <person name="Shea T."/>
            <person name="Sisk P."/>
            <person name="Sykes S."/>
            <person name="Wortman J."/>
            <person name="Nusbaum C."/>
            <person name="Birren B."/>
        </authorList>
    </citation>
    <scope>NUCLEOTIDE SEQUENCE [LARGE SCALE GENOMIC DNA]</scope>
    <source>
        <strain evidence="7 8">MS-1</strain>
    </source>
</reference>
<dbReference type="NCBIfam" id="TIGR02116">
    <property type="entry name" value="toxin_Txe_YoeB"/>
    <property type="match status" value="1"/>
</dbReference>
<dbReference type="NCBIfam" id="TIGR02385">
    <property type="entry name" value="RelE_StbE"/>
    <property type="match status" value="1"/>
</dbReference>
<keyword evidence="5" id="KW-0378">Hydrolase</keyword>
<evidence type="ECO:0000256" key="3">
    <source>
        <dbReference type="ARBA" id="ARBA00022722"/>
    </source>
</evidence>
<protein>
    <recommendedName>
        <fullName evidence="6">Putative mRNA interferase YoeB</fullName>
    </recommendedName>
</protein>
<evidence type="ECO:0000256" key="2">
    <source>
        <dbReference type="ARBA" id="ARBA00022649"/>
    </source>
</evidence>
<evidence type="ECO:0000313" key="8">
    <source>
        <dbReference type="Proteomes" id="UP000033035"/>
    </source>
</evidence>
<name>A0A0F5JBP1_9BACT</name>
<keyword evidence="4" id="KW-0255">Endonuclease</keyword>
<dbReference type="GO" id="GO:0004519">
    <property type="term" value="F:endonuclease activity"/>
    <property type="evidence" value="ECO:0007669"/>
    <property type="project" value="UniProtKB-KW"/>
</dbReference>
<dbReference type="PANTHER" id="PTHR38039:SF1">
    <property type="entry name" value="TOXIN YOEB"/>
    <property type="match status" value="1"/>
</dbReference>